<dbReference type="RefSeq" id="XP_009227260.1">
    <property type="nucleotide sequence ID" value="XM_009228996.1"/>
</dbReference>
<evidence type="ECO:0000313" key="2">
    <source>
        <dbReference type="EnsemblFungi" id="EJT71863"/>
    </source>
</evidence>
<dbReference type="VEuPathDB" id="FungiDB:GGTG_11116"/>
<reference evidence="1" key="2">
    <citation type="submission" date="2010-07" db="EMBL/GenBank/DDBJ databases">
        <authorList>
            <consortium name="The Broad Institute Genome Sequencing Platform"/>
            <consortium name="Broad Institute Genome Sequencing Center for Infectious Disease"/>
            <person name="Ma L.-J."/>
            <person name="Dead R."/>
            <person name="Young S."/>
            <person name="Zeng Q."/>
            <person name="Koehrsen M."/>
            <person name="Alvarado L."/>
            <person name="Berlin A."/>
            <person name="Chapman S.B."/>
            <person name="Chen Z."/>
            <person name="Freedman E."/>
            <person name="Gellesch M."/>
            <person name="Goldberg J."/>
            <person name="Griggs A."/>
            <person name="Gujja S."/>
            <person name="Heilman E.R."/>
            <person name="Heiman D."/>
            <person name="Hepburn T."/>
            <person name="Howarth C."/>
            <person name="Jen D."/>
            <person name="Larson L."/>
            <person name="Mehta T."/>
            <person name="Neiman D."/>
            <person name="Pearson M."/>
            <person name="Roberts A."/>
            <person name="Saif S."/>
            <person name="Shea T."/>
            <person name="Shenoy N."/>
            <person name="Sisk P."/>
            <person name="Stolte C."/>
            <person name="Sykes S."/>
            <person name="Walk T."/>
            <person name="White J."/>
            <person name="Yandava C."/>
            <person name="Haas B."/>
            <person name="Nusbaum C."/>
            <person name="Birren B."/>
        </authorList>
    </citation>
    <scope>NUCLEOTIDE SEQUENCE</scope>
    <source>
        <strain evidence="1">R3-111a-1</strain>
    </source>
</reference>
<keyword evidence="3" id="KW-1185">Reference proteome</keyword>
<dbReference type="EMBL" id="GL385400">
    <property type="protein sequence ID" value="EJT71863.1"/>
    <property type="molecule type" value="Genomic_DNA"/>
</dbReference>
<protein>
    <submittedName>
        <fullName evidence="1 2">Uncharacterized protein</fullName>
    </submittedName>
</protein>
<reference evidence="3" key="1">
    <citation type="submission" date="2010-07" db="EMBL/GenBank/DDBJ databases">
        <title>The genome sequence of Gaeumannomyces graminis var. tritici strain R3-111a-1.</title>
        <authorList>
            <consortium name="The Broad Institute Genome Sequencing Platform"/>
            <person name="Ma L.-J."/>
            <person name="Dead R."/>
            <person name="Young S."/>
            <person name="Zeng Q."/>
            <person name="Koehrsen M."/>
            <person name="Alvarado L."/>
            <person name="Berlin A."/>
            <person name="Chapman S.B."/>
            <person name="Chen Z."/>
            <person name="Freedman E."/>
            <person name="Gellesch M."/>
            <person name="Goldberg J."/>
            <person name="Griggs A."/>
            <person name="Gujja S."/>
            <person name="Heilman E.R."/>
            <person name="Heiman D."/>
            <person name="Hepburn T."/>
            <person name="Howarth C."/>
            <person name="Jen D."/>
            <person name="Larson L."/>
            <person name="Mehta T."/>
            <person name="Neiman D."/>
            <person name="Pearson M."/>
            <person name="Roberts A."/>
            <person name="Saif S."/>
            <person name="Shea T."/>
            <person name="Shenoy N."/>
            <person name="Sisk P."/>
            <person name="Stolte C."/>
            <person name="Sykes S."/>
            <person name="Walk T."/>
            <person name="White J."/>
            <person name="Yandava C."/>
            <person name="Haas B."/>
            <person name="Nusbaum C."/>
            <person name="Birren B."/>
        </authorList>
    </citation>
    <scope>NUCLEOTIDE SEQUENCE [LARGE SCALE GENOMIC DNA]</scope>
    <source>
        <strain evidence="3">R3-111a-1</strain>
    </source>
</reference>
<reference evidence="2" key="4">
    <citation type="journal article" date="2015" name="G3 (Bethesda)">
        <title>Genome sequences of three phytopathogenic species of the Magnaporthaceae family of fungi.</title>
        <authorList>
            <person name="Okagaki L.H."/>
            <person name="Nunes C.C."/>
            <person name="Sailsbery J."/>
            <person name="Clay B."/>
            <person name="Brown D."/>
            <person name="John T."/>
            <person name="Oh Y."/>
            <person name="Young N."/>
            <person name="Fitzgerald M."/>
            <person name="Haas B.J."/>
            <person name="Zeng Q."/>
            <person name="Young S."/>
            <person name="Adiconis X."/>
            <person name="Fan L."/>
            <person name="Levin J.Z."/>
            <person name="Mitchell T.K."/>
            <person name="Okubara P.A."/>
            <person name="Farman M.L."/>
            <person name="Kohn L.M."/>
            <person name="Birren B."/>
            <person name="Ma L.-J."/>
            <person name="Dean R.A."/>
        </authorList>
    </citation>
    <scope>NUCLEOTIDE SEQUENCE</scope>
    <source>
        <strain evidence="2">R3-111a-1</strain>
    </source>
</reference>
<dbReference type="EnsemblFungi" id="EJT71863">
    <property type="protein sequence ID" value="EJT71863"/>
    <property type="gene ID" value="GGTG_11116"/>
</dbReference>
<proteinExistence type="predicted"/>
<dbReference type="eggNOG" id="ENOG502RNG2">
    <property type="taxonomic scope" value="Eukaryota"/>
</dbReference>
<dbReference type="AlphaFoldDB" id="J3PC93"/>
<name>J3PC93_GAET3</name>
<gene>
    <name evidence="2" type="primary">20351574</name>
    <name evidence="1" type="ORF">GGTG_11116</name>
</gene>
<sequence length="136" mass="15076">MARVARGSRVWAGLGAELLPPPEDGGIYQVRVSAAAKDGNKNMQPHVWPNPEREASVQHGVQLPALPNTDPYPVAPAILIHWLLDPGDHFDDSSMLLERLLERLPKKLHTSIEEDAQRTPRVPPVGWGIYIVDEIN</sequence>
<dbReference type="GeneID" id="20351574"/>
<dbReference type="Proteomes" id="UP000006039">
    <property type="component" value="Unassembled WGS sequence"/>
</dbReference>
<accession>J3PC93</accession>
<reference evidence="2" key="5">
    <citation type="submission" date="2018-04" db="UniProtKB">
        <authorList>
            <consortium name="EnsemblFungi"/>
        </authorList>
    </citation>
    <scope>IDENTIFICATION</scope>
    <source>
        <strain evidence="2">R3-111a-1</strain>
    </source>
</reference>
<evidence type="ECO:0000313" key="1">
    <source>
        <dbReference type="EMBL" id="EJT71863.1"/>
    </source>
</evidence>
<organism evidence="1">
    <name type="scientific">Gaeumannomyces tritici (strain R3-111a-1)</name>
    <name type="common">Wheat and barley take-all root rot fungus</name>
    <name type="synonym">Gaeumannomyces graminis var. tritici</name>
    <dbReference type="NCBI Taxonomy" id="644352"/>
    <lineage>
        <taxon>Eukaryota</taxon>
        <taxon>Fungi</taxon>
        <taxon>Dikarya</taxon>
        <taxon>Ascomycota</taxon>
        <taxon>Pezizomycotina</taxon>
        <taxon>Sordariomycetes</taxon>
        <taxon>Sordariomycetidae</taxon>
        <taxon>Magnaporthales</taxon>
        <taxon>Magnaporthaceae</taxon>
        <taxon>Gaeumannomyces</taxon>
    </lineage>
</organism>
<evidence type="ECO:0000313" key="3">
    <source>
        <dbReference type="Proteomes" id="UP000006039"/>
    </source>
</evidence>
<reference evidence="1" key="3">
    <citation type="submission" date="2010-09" db="EMBL/GenBank/DDBJ databases">
        <title>Annotation of Gaeumannomyces graminis var. tritici R3-111a-1.</title>
        <authorList>
            <consortium name="The Broad Institute Genome Sequencing Platform"/>
            <person name="Ma L.-J."/>
            <person name="Dead R."/>
            <person name="Young S.K."/>
            <person name="Zeng Q."/>
            <person name="Gargeya S."/>
            <person name="Fitzgerald M."/>
            <person name="Haas B."/>
            <person name="Abouelleil A."/>
            <person name="Alvarado L."/>
            <person name="Arachchi H.M."/>
            <person name="Berlin A."/>
            <person name="Brown A."/>
            <person name="Chapman S.B."/>
            <person name="Chen Z."/>
            <person name="Dunbar C."/>
            <person name="Freedman E."/>
            <person name="Gearin G."/>
            <person name="Gellesch M."/>
            <person name="Goldberg J."/>
            <person name="Griggs A."/>
            <person name="Gujja S."/>
            <person name="Heiman D."/>
            <person name="Howarth C."/>
            <person name="Larson L."/>
            <person name="Lui A."/>
            <person name="MacDonald P.J.P."/>
            <person name="Mehta T."/>
            <person name="Montmayeur A."/>
            <person name="Murphy C."/>
            <person name="Neiman D."/>
            <person name="Pearson M."/>
            <person name="Priest M."/>
            <person name="Roberts A."/>
            <person name="Saif S."/>
            <person name="Shea T."/>
            <person name="Shenoy N."/>
            <person name="Sisk P."/>
            <person name="Stolte C."/>
            <person name="Sykes S."/>
            <person name="Yandava C."/>
            <person name="Wortman J."/>
            <person name="Nusbaum C."/>
            <person name="Birren B."/>
        </authorList>
    </citation>
    <scope>NUCLEOTIDE SEQUENCE</scope>
    <source>
        <strain evidence="1">R3-111a-1</strain>
    </source>
</reference>
<dbReference type="HOGENOM" id="CLU_1875574_0_0_1"/>